<sequence>MNYIPVSAADFRSSAGQPVFPHQLPPAFLDGPMSTGAERAAWETALDESITATNTYAKALRDWHEGNPIGDFADRASRAHAQKVALREIEAASDAAARAGNAAVKRYHAATTAAFAKPETITSIRQAWLDADADAVEALRQLEDSIRRREGLHHALRLRPESSRNPGRGHWSFHGGFDAPKDGLDSRIAAIREVVDVAPRDLVAEATR</sequence>
<gene>
    <name evidence="1" type="ORF">ABEG17_02375</name>
</gene>
<protein>
    <submittedName>
        <fullName evidence="1">Uncharacterized protein</fullName>
    </submittedName>
</protein>
<dbReference type="RefSeq" id="WP_406831665.1">
    <property type="nucleotide sequence ID" value="NZ_CP157483.1"/>
</dbReference>
<name>A0AAU7JUU3_9MICO</name>
<dbReference type="AlphaFoldDB" id="A0AAU7JUU3"/>
<accession>A0AAU7JUU3</accession>
<organism evidence="1">
    <name type="scientific">Pedococcus sp. KACC 23699</name>
    <dbReference type="NCBI Taxonomy" id="3149228"/>
    <lineage>
        <taxon>Bacteria</taxon>
        <taxon>Bacillati</taxon>
        <taxon>Actinomycetota</taxon>
        <taxon>Actinomycetes</taxon>
        <taxon>Micrococcales</taxon>
        <taxon>Intrasporangiaceae</taxon>
        <taxon>Pedococcus</taxon>
    </lineage>
</organism>
<evidence type="ECO:0000313" key="1">
    <source>
        <dbReference type="EMBL" id="XBO44191.1"/>
    </source>
</evidence>
<reference evidence="1" key="1">
    <citation type="submission" date="2024-05" db="EMBL/GenBank/DDBJ databases">
        <authorList>
            <person name="Kim S."/>
            <person name="Heo J."/>
            <person name="Choi H."/>
            <person name="Choi Y."/>
            <person name="Kwon S.-W."/>
            <person name="Kim Y."/>
        </authorList>
    </citation>
    <scope>NUCLEOTIDE SEQUENCE</scope>
    <source>
        <strain evidence="1">KACC 23699</strain>
    </source>
</reference>
<proteinExistence type="predicted"/>
<dbReference type="EMBL" id="CP157483">
    <property type="protein sequence ID" value="XBO44191.1"/>
    <property type="molecule type" value="Genomic_DNA"/>
</dbReference>